<dbReference type="EMBL" id="DAKRPA010000345">
    <property type="protein sequence ID" value="DAZ93097.1"/>
    <property type="molecule type" value="Genomic_DNA"/>
</dbReference>
<evidence type="ECO:0000313" key="1">
    <source>
        <dbReference type="EMBL" id="DAZ93097.1"/>
    </source>
</evidence>
<accession>A0AAV2YCA9</accession>
<protein>
    <submittedName>
        <fullName evidence="1">Uncharacterized protein</fullName>
    </submittedName>
</protein>
<sequence length="96" mass="10657">MSVWPAQAALEKLAHPRLTMLSIVSTHVAGDQLPAGLLSPHFPPSLDTIMFCDTLISTFPEELFSLWRHPLPILSLGRMLLIPTQPAMMSKFDVYA</sequence>
<comment type="caution">
    <text evidence="1">The sequence shown here is derived from an EMBL/GenBank/DDBJ whole genome shotgun (WGS) entry which is preliminary data.</text>
</comment>
<proteinExistence type="predicted"/>
<reference evidence="1" key="1">
    <citation type="submission" date="2022-11" db="EMBL/GenBank/DDBJ databases">
        <authorList>
            <person name="Morgan W.R."/>
            <person name="Tartar A."/>
        </authorList>
    </citation>
    <scope>NUCLEOTIDE SEQUENCE</scope>
    <source>
        <strain evidence="1">ARSEF 373</strain>
    </source>
</reference>
<reference evidence="1" key="2">
    <citation type="journal article" date="2023" name="Microbiol Resour">
        <title>Decontamination and Annotation of the Draft Genome Sequence of the Oomycete Lagenidium giganteum ARSEF 373.</title>
        <authorList>
            <person name="Morgan W.R."/>
            <person name="Tartar A."/>
        </authorList>
    </citation>
    <scope>NUCLEOTIDE SEQUENCE</scope>
    <source>
        <strain evidence="1">ARSEF 373</strain>
    </source>
</reference>
<organism evidence="1 2">
    <name type="scientific">Lagenidium giganteum</name>
    <dbReference type="NCBI Taxonomy" id="4803"/>
    <lineage>
        <taxon>Eukaryota</taxon>
        <taxon>Sar</taxon>
        <taxon>Stramenopiles</taxon>
        <taxon>Oomycota</taxon>
        <taxon>Peronosporomycetes</taxon>
        <taxon>Pythiales</taxon>
        <taxon>Pythiaceae</taxon>
    </lineage>
</organism>
<dbReference type="AlphaFoldDB" id="A0AAV2YCA9"/>
<evidence type="ECO:0000313" key="2">
    <source>
        <dbReference type="Proteomes" id="UP001146120"/>
    </source>
</evidence>
<dbReference type="Proteomes" id="UP001146120">
    <property type="component" value="Unassembled WGS sequence"/>
</dbReference>
<keyword evidence="2" id="KW-1185">Reference proteome</keyword>
<name>A0AAV2YCA9_9STRA</name>
<gene>
    <name evidence="1" type="ORF">N0F65_010258</name>
</gene>